<dbReference type="AlphaFoldDB" id="A0A833C9M1"/>
<dbReference type="RefSeq" id="WP_127008247.1">
    <property type="nucleotide sequence ID" value="NZ_JAIIHO010000018.1"/>
</dbReference>
<comment type="caution">
    <text evidence="2">The sequence shown here is derived from an EMBL/GenBank/DDBJ whole genome shotgun (WGS) entry which is preliminary data.</text>
</comment>
<dbReference type="EMBL" id="WBKH01000010">
    <property type="protein sequence ID" value="KAB1477235.1"/>
    <property type="molecule type" value="Genomic_DNA"/>
</dbReference>
<evidence type="ECO:0000313" key="3">
    <source>
        <dbReference type="Proteomes" id="UP000434554"/>
    </source>
</evidence>
<dbReference type="Proteomes" id="UP000434554">
    <property type="component" value="Unassembled WGS sequence"/>
</dbReference>
<reference evidence="2 3" key="1">
    <citation type="submission" date="2019-09" db="EMBL/GenBank/DDBJ databases">
        <title>Draft genome sequence of 3 type strains from the CCUG.</title>
        <authorList>
            <person name="Pineiro-Iglesias B."/>
            <person name="Tunovic T."/>
            <person name="Unosson C."/>
            <person name="Inganas E."/>
            <person name="Ohlen M."/>
            <person name="Cardew S."/>
            <person name="Jensie-Markopoulos S."/>
            <person name="Salva-Serra F."/>
            <person name="Jaen-Luchoro D."/>
            <person name="Karlsson R."/>
            <person name="Svensson-Stadler L."/>
            <person name="Chun J."/>
            <person name="Moore E."/>
        </authorList>
    </citation>
    <scope>NUCLEOTIDE SEQUENCE [LARGE SCALE GENOMIC DNA]</scope>
    <source>
        <strain evidence="2 3">CCUG 65427</strain>
    </source>
</reference>
<gene>
    <name evidence="2" type="ORF">F8R14_09590</name>
</gene>
<name>A0A833C9M1_9FIRM</name>
<sequence>MFSIGSSYGGGENMVNAGVTMRIGAGQTTNLSDRAEMAREITDLKSTVEKQKNEINELSGLKSVVSEQQERIEQLTQLVNQMVASK</sequence>
<evidence type="ECO:0000313" key="2">
    <source>
        <dbReference type="EMBL" id="KAB1477235.1"/>
    </source>
</evidence>
<proteinExistence type="predicted"/>
<accession>A0A833C9M1</accession>
<keyword evidence="1" id="KW-0175">Coiled coil</keyword>
<dbReference type="GeneID" id="83055563"/>
<evidence type="ECO:0000256" key="1">
    <source>
        <dbReference type="SAM" id="Coils"/>
    </source>
</evidence>
<organism evidence="2 3">
    <name type="scientific">Veillonella seminalis</name>
    <dbReference type="NCBI Taxonomy" id="1502943"/>
    <lineage>
        <taxon>Bacteria</taxon>
        <taxon>Bacillati</taxon>
        <taxon>Bacillota</taxon>
        <taxon>Negativicutes</taxon>
        <taxon>Veillonellales</taxon>
        <taxon>Veillonellaceae</taxon>
        <taxon>Veillonella</taxon>
    </lineage>
</organism>
<feature type="coiled-coil region" evidence="1">
    <location>
        <begin position="34"/>
        <end position="85"/>
    </location>
</feature>
<protein>
    <submittedName>
        <fullName evidence="2">Uncharacterized protein</fullName>
    </submittedName>
</protein>